<dbReference type="AlphaFoldDB" id="A0A9D2I4I9"/>
<dbReference type="Proteomes" id="UP000886858">
    <property type="component" value="Unassembled WGS sequence"/>
</dbReference>
<organism evidence="1 2">
    <name type="scientific">Candidatus Eisenbergiella merdipullorum</name>
    <dbReference type="NCBI Taxonomy" id="2838553"/>
    <lineage>
        <taxon>Bacteria</taxon>
        <taxon>Bacillati</taxon>
        <taxon>Bacillota</taxon>
        <taxon>Clostridia</taxon>
        <taxon>Lachnospirales</taxon>
        <taxon>Lachnospiraceae</taxon>
        <taxon>Eisenbergiella</taxon>
    </lineage>
</organism>
<evidence type="ECO:0000313" key="2">
    <source>
        <dbReference type="Proteomes" id="UP000886858"/>
    </source>
</evidence>
<dbReference type="EMBL" id="DWYY01000026">
    <property type="protein sequence ID" value="HJA91927.1"/>
    <property type="molecule type" value="Genomic_DNA"/>
</dbReference>
<proteinExistence type="predicted"/>
<reference evidence="1" key="2">
    <citation type="submission" date="2021-04" db="EMBL/GenBank/DDBJ databases">
        <authorList>
            <person name="Gilroy R."/>
        </authorList>
    </citation>
    <scope>NUCLEOTIDE SEQUENCE</scope>
    <source>
        <strain evidence="1">CHK179-7159</strain>
    </source>
</reference>
<accession>A0A9D2I4I9</accession>
<comment type="caution">
    <text evidence="1">The sequence shown here is derived from an EMBL/GenBank/DDBJ whole genome shotgun (WGS) entry which is preliminary data.</text>
</comment>
<reference evidence="1" key="1">
    <citation type="journal article" date="2021" name="PeerJ">
        <title>Extensive microbial diversity within the chicken gut microbiome revealed by metagenomics and culture.</title>
        <authorList>
            <person name="Gilroy R."/>
            <person name="Ravi A."/>
            <person name="Getino M."/>
            <person name="Pursley I."/>
            <person name="Horton D.L."/>
            <person name="Alikhan N.F."/>
            <person name="Baker D."/>
            <person name="Gharbi K."/>
            <person name="Hall N."/>
            <person name="Watson M."/>
            <person name="Adriaenssens E.M."/>
            <person name="Foster-Nyarko E."/>
            <person name="Jarju S."/>
            <person name="Secka A."/>
            <person name="Antonio M."/>
            <person name="Oren A."/>
            <person name="Chaudhuri R.R."/>
            <person name="La Ragione R."/>
            <person name="Hildebrand F."/>
            <person name="Pallen M.J."/>
        </authorList>
    </citation>
    <scope>NUCLEOTIDE SEQUENCE</scope>
    <source>
        <strain evidence="1">CHK179-7159</strain>
    </source>
</reference>
<evidence type="ECO:0000313" key="1">
    <source>
        <dbReference type="EMBL" id="HJA91927.1"/>
    </source>
</evidence>
<sequence>MSKGIIMVDIPADCRDCLLRSLADDCIVGRNVMEYRHNKSKPDWCPIRALPDKFESNNRNAHEDFDYVCGWNDCIDELLKDGG</sequence>
<protein>
    <submittedName>
        <fullName evidence="1">Uncharacterized protein</fullName>
    </submittedName>
</protein>
<gene>
    <name evidence="1" type="ORF">H9717_02210</name>
</gene>
<name>A0A9D2I4I9_9FIRM</name>